<evidence type="ECO:0000313" key="7">
    <source>
        <dbReference type="EMBL" id="KGF31492.1"/>
    </source>
</evidence>
<evidence type="ECO:0000259" key="6">
    <source>
        <dbReference type="Pfam" id="PF03968"/>
    </source>
</evidence>
<evidence type="ECO:0000256" key="4">
    <source>
        <dbReference type="HAMAP-Rule" id="MF_01914"/>
    </source>
</evidence>
<evidence type="ECO:0000313" key="8">
    <source>
        <dbReference type="Proteomes" id="UP000029629"/>
    </source>
</evidence>
<dbReference type="GO" id="GO:0043165">
    <property type="term" value="P:Gram-negative-bacterium-type cell outer membrane assembly"/>
    <property type="evidence" value="ECO:0007669"/>
    <property type="project" value="UniProtKB-UniRule"/>
</dbReference>
<dbReference type="InterPro" id="IPR014340">
    <property type="entry name" value="LptA"/>
</dbReference>
<evidence type="ECO:0000256" key="2">
    <source>
        <dbReference type="ARBA" id="ARBA00022729"/>
    </source>
</evidence>
<proteinExistence type="inferred from homology"/>
<evidence type="ECO:0000256" key="1">
    <source>
        <dbReference type="ARBA" id="ARBA00022448"/>
    </source>
</evidence>
<accession>A0A096ALD4</accession>
<feature type="signal peptide" evidence="4">
    <location>
        <begin position="1"/>
        <end position="21"/>
    </location>
</feature>
<dbReference type="NCBIfam" id="TIGR03002">
    <property type="entry name" value="outer_YhbN_LptA"/>
    <property type="match status" value="1"/>
</dbReference>
<comment type="subunit">
    <text evidence="4">Component of the lipopolysaccharide transport and assembly complex.</text>
</comment>
<reference evidence="7 8" key="1">
    <citation type="submission" date="2014-07" db="EMBL/GenBank/DDBJ databases">
        <authorList>
            <person name="McCorrison J."/>
            <person name="Sanka R."/>
            <person name="Torralba M."/>
            <person name="Gillis M."/>
            <person name="Haft D.H."/>
            <person name="Methe B."/>
            <person name="Sutton G."/>
            <person name="Nelson K.E."/>
        </authorList>
    </citation>
    <scope>NUCLEOTIDE SEQUENCE [LARGE SCALE GENOMIC DNA]</scope>
    <source>
        <strain evidence="7 8">DNF00040</strain>
    </source>
</reference>
<comment type="function">
    <text evidence="4">Involved in the assembly of lipopolysaccharide (LPS). Required for the translocation of LPS from the inner membrane to the outer membrane.</text>
</comment>
<gene>
    <name evidence="4" type="primary">lptA</name>
    <name evidence="7" type="ORF">HMPREF2130_03075</name>
</gene>
<dbReference type="AlphaFoldDB" id="A0A096ALD4"/>
<name>A0A096ALD4_9BURK</name>
<dbReference type="Proteomes" id="UP000029629">
    <property type="component" value="Unassembled WGS sequence"/>
</dbReference>
<comment type="similarity">
    <text evidence="4">Belongs to the LptA family.</text>
</comment>
<comment type="caution">
    <text evidence="7">The sequence shown here is derived from an EMBL/GenBank/DDBJ whole genome shotgun (WGS) entry which is preliminary data.</text>
</comment>
<dbReference type="EMBL" id="JRNI01000013">
    <property type="protein sequence ID" value="KGF31492.1"/>
    <property type="molecule type" value="Genomic_DNA"/>
</dbReference>
<dbReference type="PANTHER" id="PTHR36504:SF1">
    <property type="entry name" value="LIPOPOLYSACCHARIDE EXPORT SYSTEM PROTEIN LPTA"/>
    <property type="match status" value="1"/>
</dbReference>
<keyword evidence="8" id="KW-1185">Reference proteome</keyword>
<dbReference type="Pfam" id="PF03968">
    <property type="entry name" value="LptD_N"/>
    <property type="match status" value="1"/>
</dbReference>
<dbReference type="GO" id="GO:0030288">
    <property type="term" value="C:outer membrane-bounded periplasmic space"/>
    <property type="evidence" value="ECO:0007669"/>
    <property type="project" value="TreeGrafter"/>
</dbReference>
<dbReference type="eggNOG" id="COG1934">
    <property type="taxonomic scope" value="Bacteria"/>
</dbReference>
<dbReference type="RefSeq" id="WP_036557998.1">
    <property type="nucleotide sequence ID" value="NZ_JRNI01000013.1"/>
</dbReference>
<feature type="region of interest" description="Disordered" evidence="5">
    <location>
        <begin position="150"/>
        <end position="177"/>
    </location>
</feature>
<comment type="subcellular location">
    <subcellularLocation>
        <location evidence="4">Periplasm</location>
    </subcellularLocation>
</comment>
<dbReference type="GO" id="GO:0017089">
    <property type="term" value="F:glycolipid transfer activity"/>
    <property type="evidence" value="ECO:0007669"/>
    <property type="project" value="TreeGrafter"/>
</dbReference>
<dbReference type="HAMAP" id="MF_01914">
    <property type="entry name" value="LPS_assembly_LptA"/>
    <property type="match status" value="1"/>
</dbReference>
<evidence type="ECO:0000256" key="3">
    <source>
        <dbReference type="ARBA" id="ARBA00022764"/>
    </source>
</evidence>
<keyword evidence="2 4" id="KW-0732">Signal</keyword>
<sequence length="201" mass="22109" precursor="true">MNTFSALALSLSVLLSSYAYAQTEQAQESETLVLSDTLNYDDLSKTTQFSGNVILTRGLFRLSSDQLNIVEDAEGFRHGKATMTSSKLVELLEEDLENYELIRAIGSRAEYNGKTEVVTMIGQAVVTRYVCGQPVDTVRGERVVYDSKNKTYAAQGGPQSPEPGRVRSLVQPRSKADRAVEACRSKYQGKPMPSSIQTPDI</sequence>
<evidence type="ECO:0000256" key="5">
    <source>
        <dbReference type="SAM" id="MobiDB-lite"/>
    </source>
</evidence>
<dbReference type="PANTHER" id="PTHR36504">
    <property type="entry name" value="LIPOPOLYSACCHARIDE EXPORT SYSTEM PROTEIN LPTA"/>
    <property type="match status" value="1"/>
</dbReference>
<dbReference type="InterPro" id="IPR005653">
    <property type="entry name" value="OstA-like_N"/>
</dbReference>
<keyword evidence="1 4" id="KW-0813">Transport</keyword>
<feature type="domain" description="Organic solvent tolerance-like N-terminal" evidence="6">
    <location>
        <begin position="33"/>
        <end position="150"/>
    </location>
</feature>
<dbReference type="InterPro" id="IPR052037">
    <property type="entry name" value="LPS_export_LptA"/>
</dbReference>
<dbReference type="GO" id="GO:0009279">
    <property type="term" value="C:cell outer membrane"/>
    <property type="evidence" value="ECO:0007669"/>
    <property type="project" value="TreeGrafter"/>
</dbReference>
<dbReference type="GO" id="GO:0001530">
    <property type="term" value="F:lipopolysaccharide binding"/>
    <property type="evidence" value="ECO:0007669"/>
    <property type="project" value="InterPro"/>
</dbReference>
<protein>
    <recommendedName>
        <fullName evidence="4">Lipopolysaccharide export system protein LptA</fullName>
    </recommendedName>
</protein>
<feature type="chain" id="PRO_5008983278" description="Lipopolysaccharide export system protein LptA" evidence="4">
    <location>
        <begin position="22"/>
        <end position="201"/>
    </location>
</feature>
<dbReference type="OrthoDB" id="5294855at2"/>
<organism evidence="7 8">
    <name type="scientific">Oligella urethralis DNF00040</name>
    <dbReference type="NCBI Taxonomy" id="1401065"/>
    <lineage>
        <taxon>Bacteria</taxon>
        <taxon>Pseudomonadati</taxon>
        <taxon>Pseudomonadota</taxon>
        <taxon>Betaproteobacteria</taxon>
        <taxon>Burkholderiales</taxon>
        <taxon>Alcaligenaceae</taxon>
        <taxon>Oligella</taxon>
    </lineage>
</organism>
<keyword evidence="3 4" id="KW-0574">Periplasm</keyword>
<dbReference type="GO" id="GO:0015920">
    <property type="term" value="P:lipopolysaccharide transport"/>
    <property type="evidence" value="ECO:0007669"/>
    <property type="project" value="UniProtKB-UniRule"/>
</dbReference>
<dbReference type="Gene3D" id="2.60.450.10">
    <property type="entry name" value="Lipopolysaccharide (LPS) transport protein A like domain"/>
    <property type="match status" value="1"/>
</dbReference>